<gene>
    <name evidence="4" type="ORF">M0H32_12230</name>
</gene>
<keyword evidence="5" id="KW-1185">Reference proteome</keyword>
<feature type="chain" id="PRO_5047135387" evidence="2">
    <location>
        <begin position="26"/>
        <end position="362"/>
    </location>
</feature>
<dbReference type="InterPro" id="IPR050261">
    <property type="entry name" value="FrsA_esterase"/>
</dbReference>
<protein>
    <submittedName>
        <fullName evidence="4">Dienelactone hydrolase family protein</fullName>
    </submittedName>
</protein>
<evidence type="ECO:0000313" key="5">
    <source>
        <dbReference type="Proteomes" id="UP001431221"/>
    </source>
</evidence>
<dbReference type="Pfam" id="PF01738">
    <property type="entry name" value="DLH"/>
    <property type="match status" value="1"/>
</dbReference>
<sequence>MKRFVLSTVLTLVTGLSSPPPTALAGSPATVGVDHIQVHSKARGEDLSVLIWYPAAPGGTPVAVGENQVFEGSPAYSKAPRRAGEHPLILMSHGSGASVERMAWIASALAAEGYIVAGPNHPGTTSGDSTPEDTPKLWERTDDLAAVLDRLLEDPAWRPGIDAEKVGSLGFSLGGAAVLRSVGATATVEAYAQYCETYPAMADCQWFRGGRAYRDGAEIEVPPFDLRTVDREKFEQPERDPRVRAVVSVDPALAAVFDLSSLEAVEIPLHVVNLGLPATVPVAVKSDDLVAKAPKGSLDHVSGAVHFSFLPECRPGAAGFLKEIGETDALCADGGTRSRAALHRELADKIVAAFRHALKVGE</sequence>
<dbReference type="SUPFAM" id="SSF53474">
    <property type="entry name" value="alpha/beta-Hydrolases"/>
    <property type="match status" value="1"/>
</dbReference>
<feature type="signal peptide" evidence="2">
    <location>
        <begin position="1"/>
        <end position="25"/>
    </location>
</feature>
<evidence type="ECO:0000259" key="3">
    <source>
        <dbReference type="Pfam" id="PF01738"/>
    </source>
</evidence>
<dbReference type="RefSeq" id="WP_248154305.1">
    <property type="nucleotide sequence ID" value="NZ_JALNMJ010000007.1"/>
</dbReference>
<accession>A0ABT0GU21</accession>
<dbReference type="InterPro" id="IPR002925">
    <property type="entry name" value="Dienelactn_hydro"/>
</dbReference>
<evidence type="ECO:0000256" key="1">
    <source>
        <dbReference type="ARBA" id="ARBA00022801"/>
    </source>
</evidence>
<dbReference type="PANTHER" id="PTHR22946:SF9">
    <property type="entry name" value="POLYKETIDE TRANSFERASE AF380"/>
    <property type="match status" value="1"/>
</dbReference>
<keyword evidence="2" id="KW-0732">Signal</keyword>
<name>A0ABT0GU21_9HYPH</name>
<dbReference type="InterPro" id="IPR029058">
    <property type="entry name" value="AB_hydrolase_fold"/>
</dbReference>
<proteinExistence type="predicted"/>
<dbReference type="PIRSF" id="PIRSF031982">
    <property type="entry name" value="UCP031982_abhydr"/>
    <property type="match status" value="1"/>
</dbReference>
<dbReference type="EMBL" id="JALNMJ010000007">
    <property type="protein sequence ID" value="MCK7612934.1"/>
    <property type="molecule type" value="Genomic_DNA"/>
</dbReference>
<dbReference type="Gene3D" id="3.40.50.1820">
    <property type="entry name" value="alpha/beta hydrolase"/>
    <property type="match status" value="1"/>
</dbReference>
<comment type="caution">
    <text evidence="4">The sequence shown here is derived from an EMBL/GenBank/DDBJ whole genome shotgun (WGS) entry which is preliminary data.</text>
</comment>
<evidence type="ECO:0000256" key="2">
    <source>
        <dbReference type="SAM" id="SignalP"/>
    </source>
</evidence>
<keyword evidence="1 4" id="KW-0378">Hydrolase</keyword>
<feature type="domain" description="Dienelactone hydrolase" evidence="3">
    <location>
        <begin position="75"/>
        <end position="194"/>
    </location>
</feature>
<dbReference type="InterPro" id="IPR016986">
    <property type="entry name" value="UCP031982_abhydr"/>
</dbReference>
<evidence type="ECO:0000313" key="4">
    <source>
        <dbReference type="EMBL" id="MCK7612934.1"/>
    </source>
</evidence>
<reference evidence="4" key="1">
    <citation type="submission" date="2022-04" db="EMBL/GenBank/DDBJ databases">
        <title>Roseibium sp. CAU 1639 isolated from mud.</title>
        <authorList>
            <person name="Kim W."/>
        </authorList>
    </citation>
    <scope>NUCLEOTIDE SEQUENCE</scope>
    <source>
        <strain evidence="4">CAU 1639</strain>
    </source>
</reference>
<dbReference type="Proteomes" id="UP001431221">
    <property type="component" value="Unassembled WGS sequence"/>
</dbReference>
<organism evidence="4 5">
    <name type="scientific">Roseibium sediminicola</name>
    <dbReference type="NCBI Taxonomy" id="2933272"/>
    <lineage>
        <taxon>Bacteria</taxon>
        <taxon>Pseudomonadati</taxon>
        <taxon>Pseudomonadota</taxon>
        <taxon>Alphaproteobacteria</taxon>
        <taxon>Hyphomicrobiales</taxon>
        <taxon>Stappiaceae</taxon>
        <taxon>Roseibium</taxon>
    </lineage>
</organism>
<dbReference type="GO" id="GO:0016787">
    <property type="term" value="F:hydrolase activity"/>
    <property type="evidence" value="ECO:0007669"/>
    <property type="project" value="UniProtKB-KW"/>
</dbReference>
<dbReference type="PANTHER" id="PTHR22946">
    <property type="entry name" value="DIENELACTONE HYDROLASE DOMAIN-CONTAINING PROTEIN-RELATED"/>
    <property type="match status" value="1"/>
</dbReference>